<name>A0A413B948_BACSE</name>
<dbReference type="RefSeq" id="WP_117857304.1">
    <property type="nucleotide sequence ID" value="NZ_JAQCSR010000001.1"/>
</dbReference>
<dbReference type="PROSITE" id="PS51257">
    <property type="entry name" value="PROKAR_LIPOPROTEIN"/>
    <property type="match status" value="1"/>
</dbReference>
<gene>
    <name evidence="2" type="ORF">DWV77_04435</name>
</gene>
<evidence type="ECO:0000256" key="1">
    <source>
        <dbReference type="SAM" id="SignalP"/>
    </source>
</evidence>
<dbReference type="InterPro" id="IPR011990">
    <property type="entry name" value="TPR-like_helical_dom_sf"/>
</dbReference>
<evidence type="ECO:0000313" key="2">
    <source>
        <dbReference type="EMBL" id="RGW35220.1"/>
    </source>
</evidence>
<feature type="chain" id="PRO_5019108439" evidence="1">
    <location>
        <begin position="19"/>
        <end position="610"/>
    </location>
</feature>
<dbReference type="EMBL" id="QSAF01000004">
    <property type="protein sequence ID" value="RGW35220.1"/>
    <property type="molecule type" value="Genomic_DNA"/>
</dbReference>
<proteinExistence type="predicted"/>
<keyword evidence="2" id="KW-0449">Lipoprotein</keyword>
<feature type="signal peptide" evidence="1">
    <location>
        <begin position="1"/>
        <end position="18"/>
    </location>
</feature>
<reference evidence="2 3" key="1">
    <citation type="submission" date="2018-08" db="EMBL/GenBank/DDBJ databases">
        <title>A genome reference for cultivated species of the human gut microbiota.</title>
        <authorList>
            <person name="Zou Y."/>
            <person name="Xue W."/>
            <person name="Luo G."/>
        </authorList>
    </citation>
    <scope>NUCLEOTIDE SEQUENCE [LARGE SCALE GENOMIC DNA]</scope>
    <source>
        <strain evidence="2 3">AF12-7</strain>
    </source>
</reference>
<keyword evidence="1" id="KW-0732">Signal</keyword>
<protein>
    <submittedName>
        <fullName evidence="2">SusD/RagB family nutrient-binding outer membrane lipoprotein</fullName>
    </submittedName>
</protein>
<dbReference type="SUPFAM" id="SSF48452">
    <property type="entry name" value="TPR-like"/>
    <property type="match status" value="1"/>
</dbReference>
<dbReference type="AlphaFoldDB" id="A0A413B948"/>
<sequence length="610" mass="69393">MKLNLYKSVALCSLLALAGCHDFEEMNTNPNAPVYDPSVMDCGPEGIDIDYTISESALESLKATESALGSIFFNFTYEGLYNDYQTATNLTHDVYAAYNGSNGFLNNSPAYAYNDGWSAARWKHFYDDRTIAEYSQLIKTFWFCNKEYYHNAFYITRIYYAFLLSAQTDTYGDIPIQYYVKGAMPPTENVTYTPQKEVYDIIFKLLDQAITGLHNPPAVDQYSFSAEDDRIYGGKVEPWIRFANTLRLRLALRVSNVAPEVAREQGEKALSDPSGLMKGQEDNMKLIPKRQWITGGNENIFALMFSWGASCVLPKEMEWAYKNQALKEGVDANASGFVEKVARNADEEGTIFGLDATKYNEKEANCYLDPRCKILFFRPSPYDPGIKDDYKAEDPNAEYGGYRNGAKEVGSKYTVKYSPMKTNLKSDEMLPDCWWNQAREIIWLGYSESLFLKAEAALRGWGNETGATVAGRLYEEGVRASMDYYGIASDKADEYINHLEGKKAFKEGGSREEQLEQIITQKWLAVYPNGNEGWAEVRRTDYPRYLLLPRYGNNSSGEVENTKLIKRVSYPNSESRNPNKPAYTQGTKVWWDVADTMDETGKWKTPDNFR</sequence>
<comment type="caution">
    <text evidence="2">The sequence shown here is derived from an EMBL/GenBank/DDBJ whole genome shotgun (WGS) entry which is preliminary data.</text>
</comment>
<dbReference type="Pfam" id="PF12741">
    <property type="entry name" value="SusD-like"/>
    <property type="match status" value="2"/>
</dbReference>
<organism evidence="2 3">
    <name type="scientific">Bacteroides stercoris</name>
    <dbReference type="NCBI Taxonomy" id="46506"/>
    <lineage>
        <taxon>Bacteria</taxon>
        <taxon>Pseudomonadati</taxon>
        <taxon>Bacteroidota</taxon>
        <taxon>Bacteroidia</taxon>
        <taxon>Bacteroidales</taxon>
        <taxon>Bacteroidaceae</taxon>
        <taxon>Bacteroides</taxon>
    </lineage>
</organism>
<dbReference type="InterPro" id="IPR024302">
    <property type="entry name" value="SusD-like"/>
</dbReference>
<evidence type="ECO:0000313" key="3">
    <source>
        <dbReference type="Proteomes" id="UP000285150"/>
    </source>
</evidence>
<accession>A0A413B948</accession>
<dbReference type="Gene3D" id="1.25.40.390">
    <property type="match status" value="1"/>
</dbReference>
<dbReference type="Proteomes" id="UP000285150">
    <property type="component" value="Unassembled WGS sequence"/>
</dbReference>